<dbReference type="EMBL" id="QICS01000004">
    <property type="protein sequence ID" value="PXV91024.1"/>
    <property type="molecule type" value="Genomic_DNA"/>
</dbReference>
<dbReference type="EMBL" id="NOKA02000048">
    <property type="protein sequence ID" value="RDY30123.1"/>
    <property type="molecule type" value="Genomic_DNA"/>
</dbReference>
<accession>A0A255I1W2</accession>
<dbReference type="GO" id="GO:0043565">
    <property type="term" value="F:sequence-specific DNA binding"/>
    <property type="evidence" value="ECO:0007669"/>
    <property type="project" value="InterPro"/>
</dbReference>
<dbReference type="SMART" id="SM00342">
    <property type="entry name" value="HTH_ARAC"/>
    <property type="match status" value="1"/>
</dbReference>
<dbReference type="Gene3D" id="1.10.10.60">
    <property type="entry name" value="Homeodomain-like"/>
    <property type="match status" value="2"/>
</dbReference>
<evidence type="ECO:0000256" key="2">
    <source>
        <dbReference type="ARBA" id="ARBA00023125"/>
    </source>
</evidence>
<dbReference type="AlphaFoldDB" id="A0A255I1W2"/>
<keyword evidence="2 5" id="KW-0238">DNA-binding</keyword>
<dbReference type="InterPro" id="IPR037923">
    <property type="entry name" value="HTH-like"/>
</dbReference>
<reference evidence="5 8" key="2">
    <citation type="submission" date="2018-05" db="EMBL/GenBank/DDBJ databases">
        <title>Genomic Encyclopedia of Type Strains, Phase IV (KMG-IV): sequencing the most valuable type-strain genomes for metagenomic binning, comparative biology and taxonomic classification.</title>
        <authorList>
            <person name="Goeker M."/>
        </authorList>
    </citation>
    <scope>NUCLEOTIDE SEQUENCE [LARGE SCALE GENOMIC DNA]</scope>
    <source>
        <strain evidence="5 8">DSM 28816</strain>
    </source>
</reference>
<dbReference type="GO" id="GO:0003700">
    <property type="term" value="F:DNA-binding transcription factor activity"/>
    <property type="evidence" value="ECO:0007669"/>
    <property type="project" value="InterPro"/>
</dbReference>
<organism evidence="5 8">
    <name type="scientific">Lachnotalea glycerini</name>
    <dbReference type="NCBI Taxonomy" id="1763509"/>
    <lineage>
        <taxon>Bacteria</taxon>
        <taxon>Bacillati</taxon>
        <taxon>Bacillota</taxon>
        <taxon>Clostridia</taxon>
        <taxon>Lachnospirales</taxon>
        <taxon>Lachnospiraceae</taxon>
        <taxon>Lachnotalea</taxon>
    </lineage>
</organism>
<dbReference type="Pfam" id="PF12833">
    <property type="entry name" value="HTH_18"/>
    <property type="match status" value="1"/>
</dbReference>
<dbReference type="SUPFAM" id="SSF51215">
    <property type="entry name" value="Regulatory protein AraC"/>
    <property type="match status" value="1"/>
</dbReference>
<evidence type="ECO:0000259" key="4">
    <source>
        <dbReference type="PROSITE" id="PS01124"/>
    </source>
</evidence>
<dbReference type="InterPro" id="IPR013096">
    <property type="entry name" value="Cupin_2"/>
</dbReference>
<protein>
    <submittedName>
        <fullName evidence="6">AraC family transcriptional regulator</fullName>
    </submittedName>
    <submittedName>
        <fullName evidence="5">AraC-like DNA-binding protein</fullName>
    </submittedName>
</protein>
<evidence type="ECO:0000256" key="1">
    <source>
        <dbReference type="ARBA" id="ARBA00023015"/>
    </source>
</evidence>
<dbReference type="PANTHER" id="PTHR43280">
    <property type="entry name" value="ARAC-FAMILY TRANSCRIPTIONAL REGULATOR"/>
    <property type="match status" value="1"/>
</dbReference>
<name>A0A255I1W2_9FIRM</name>
<dbReference type="PROSITE" id="PS01124">
    <property type="entry name" value="HTH_ARAC_FAMILY_2"/>
    <property type="match status" value="1"/>
</dbReference>
<dbReference type="OrthoDB" id="9799319at2"/>
<dbReference type="Gene3D" id="2.60.120.10">
    <property type="entry name" value="Jelly Rolls"/>
    <property type="match status" value="1"/>
</dbReference>
<keyword evidence="7" id="KW-1185">Reference proteome</keyword>
<dbReference type="Proteomes" id="UP000216411">
    <property type="component" value="Unassembled WGS sequence"/>
</dbReference>
<evidence type="ECO:0000313" key="8">
    <source>
        <dbReference type="Proteomes" id="UP000247523"/>
    </source>
</evidence>
<keyword evidence="1" id="KW-0805">Transcription regulation</keyword>
<evidence type="ECO:0000313" key="6">
    <source>
        <dbReference type="EMBL" id="RDY30123.1"/>
    </source>
</evidence>
<dbReference type="RefSeq" id="WP_094380182.1">
    <property type="nucleotide sequence ID" value="NZ_NOKA02000048.1"/>
</dbReference>
<evidence type="ECO:0000256" key="3">
    <source>
        <dbReference type="ARBA" id="ARBA00023163"/>
    </source>
</evidence>
<keyword evidence="3" id="KW-0804">Transcription</keyword>
<dbReference type="PANTHER" id="PTHR43280:SF28">
    <property type="entry name" value="HTH-TYPE TRANSCRIPTIONAL ACTIVATOR RHAS"/>
    <property type="match status" value="1"/>
</dbReference>
<evidence type="ECO:0000313" key="5">
    <source>
        <dbReference type="EMBL" id="PXV91024.1"/>
    </source>
</evidence>
<gene>
    <name evidence="5" type="ORF">C8E03_10431</name>
    <name evidence="6" type="ORF">CG710_016430</name>
</gene>
<evidence type="ECO:0000313" key="7">
    <source>
        <dbReference type="Proteomes" id="UP000216411"/>
    </source>
</evidence>
<proteinExistence type="predicted"/>
<comment type="caution">
    <text evidence="5">The sequence shown here is derived from an EMBL/GenBank/DDBJ whole genome shotgun (WGS) entry which is preliminary data.</text>
</comment>
<dbReference type="PROSITE" id="PS00041">
    <property type="entry name" value="HTH_ARAC_FAMILY_1"/>
    <property type="match status" value="1"/>
</dbReference>
<sequence length="308" mass="35984">MKAFHEVRSYDSDFMVWHSSYKNISFLAHWHKEIEFIYIHDGSARISINDHIFVAKKGDLVICDSGNIHYSDSYDVDNSLDFVIFDPNLISPLYEKSNLAHPLVTHEMLEQFHLNEELLHLINIVKTETKAKETYYQEIVIATLTKFWYQLLRKIPKNELISLETTNRDAMLYDLQQLLSYIDSHYYDNLSLSFAANKMNFSKSHFSKIFKKLTGINYVHYINLIRIEHAAGQLRNTPDKVTDIAINCGFNNVRNFNRVFKDITGFTPTAFATDTYLDIYSLSCYNRKTSDKKFVENDSITLINNELP</sequence>
<dbReference type="InterPro" id="IPR014710">
    <property type="entry name" value="RmlC-like_jellyroll"/>
</dbReference>
<dbReference type="Pfam" id="PF07883">
    <property type="entry name" value="Cupin_2"/>
    <property type="match status" value="1"/>
</dbReference>
<dbReference type="InterPro" id="IPR018060">
    <property type="entry name" value="HTH_AraC"/>
</dbReference>
<reference evidence="6 7" key="1">
    <citation type="journal article" date="2017" name="Genome Announc.">
        <title>Draft Genome Sequence of a Sporulating and Motile Strain of Lachnotalea glycerini Isolated from Water in Quebec City, Canada.</title>
        <authorList>
            <person name="Maheux A.F."/>
            <person name="Boudreau D.K."/>
            <person name="Berube E."/>
            <person name="Boissinot M."/>
            <person name="Raymond F."/>
            <person name="Brodeur S."/>
            <person name="Corbeil J."/>
            <person name="Isabel S."/>
            <person name="Omar R.F."/>
            <person name="Bergeron M.G."/>
        </authorList>
    </citation>
    <scope>NUCLEOTIDE SEQUENCE [LARGE SCALE GENOMIC DNA]</scope>
    <source>
        <strain evidence="6 7">CCRI-19302</strain>
    </source>
</reference>
<dbReference type="InterPro" id="IPR009057">
    <property type="entry name" value="Homeodomain-like_sf"/>
</dbReference>
<dbReference type="InterPro" id="IPR018062">
    <property type="entry name" value="HTH_AraC-typ_CS"/>
</dbReference>
<dbReference type="Proteomes" id="UP000247523">
    <property type="component" value="Unassembled WGS sequence"/>
</dbReference>
<dbReference type="SUPFAM" id="SSF46689">
    <property type="entry name" value="Homeodomain-like"/>
    <property type="match status" value="2"/>
</dbReference>
<reference evidence="6" key="3">
    <citation type="submission" date="2018-07" db="EMBL/GenBank/DDBJ databases">
        <authorList>
            <person name="Quirk P.G."/>
            <person name="Krulwich T.A."/>
        </authorList>
    </citation>
    <scope>NUCLEOTIDE SEQUENCE</scope>
    <source>
        <strain evidence="6">CCRI-19302</strain>
    </source>
</reference>
<feature type="domain" description="HTH araC/xylS-type" evidence="4">
    <location>
        <begin position="176"/>
        <end position="274"/>
    </location>
</feature>